<dbReference type="GO" id="GO:0015074">
    <property type="term" value="P:DNA integration"/>
    <property type="evidence" value="ECO:0007669"/>
    <property type="project" value="InterPro"/>
</dbReference>
<dbReference type="Proteomes" id="UP000707071">
    <property type="component" value="Unassembled WGS sequence"/>
</dbReference>
<accession>A0A9P7U3F1</accession>
<organism evidence="2 3">
    <name type="scientific">Claviceps aff. purpurea</name>
    <dbReference type="NCBI Taxonomy" id="1967640"/>
    <lineage>
        <taxon>Eukaryota</taxon>
        <taxon>Fungi</taxon>
        <taxon>Dikarya</taxon>
        <taxon>Ascomycota</taxon>
        <taxon>Pezizomycotina</taxon>
        <taxon>Sordariomycetes</taxon>
        <taxon>Hypocreomycetidae</taxon>
        <taxon>Hypocreales</taxon>
        <taxon>Clavicipitaceae</taxon>
        <taxon>Claviceps</taxon>
    </lineage>
</organism>
<evidence type="ECO:0008006" key="4">
    <source>
        <dbReference type="Google" id="ProtNLM"/>
    </source>
</evidence>
<comment type="caution">
    <text evidence="2">The sequence shown here is derived from an EMBL/GenBank/DDBJ whole genome shotgun (WGS) entry which is preliminary data.</text>
</comment>
<dbReference type="InterPro" id="IPR052925">
    <property type="entry name" value="Phage_Integrase-like_Recomb"/>
</dbReference>
<dbReference type="SUPFAM" id="SSF56349">
    <property type="entry name" value="DNA breaking-rejoining enzymes"/>
    <property type="match status" value="1"/>
</dbReference>
<name>A0A9P7U3F1_9HYPO</name>
<keyword evidence="1" id="KW-0233">DNA recombination</keyword>
<dbReference type="PANTHER" id="PTHR34605">
    <property type="entry name" value="PHAGE_INTEGRASE DOMAIN-CONTAINING PROTEIN"/>
    <property type="match status" value="1"/>
</dbReference>
<dbReference type="EMBL" id="SRRH01000576">
    <property type="protein sequence ID" value="KAG6287144.1"/>
    <property type="molecule type" value="Genomic_DNA"/>
</dbReference>
<evidence type="ECO:0000313" key="3">
    <source>
        <dbReference type="Proteomes" id="UP000707071"/>
    </source>
</evidence>
<proteinExistence type="predicted"/>
<evidence type="ECO:0000313" key="2">
    <source>
        <dbReference type="EMBL" id="KAG6287144.1"/>
    </source>
</evidence>
<protein>
    <recommendedName>
        <fullName evidence="4">Tyr recombinase domain-containing protein</fullName>
    </recommendedName>
</protein>
<dbReference type="PANTHER" id="PTHR34605:SF4">
    <property type="entry name" value="DNA ADENINE METHYLTRANSFERASE"/>
    <property type="match status" value="1"/>
</dbReference>
<reference evidence="2 3" key="1">
    <citation type="journal article" date="2020" name="bioRxiv">
        <title>Whole genome comparisons of ergot fungi reveals the divergence and evolution of species within the genus Claviceps are the result of varying mechanisms driving genome evolution and host range expansion.</title>
        <authorList>
            <person name="Wyka S.A."/>
            <person name="Mondo S.J."/>
            <person name="Liu M."/>
            <person name="Dettman J."/>
            <person name="Nalam V."/>
            <person name="Broders K.D."/>
        </authorList>
    </citation>
    <scope>NUCLEOTIDE SEQUENCE [LARGE SCALE GENOMIC DNA]</scope>
    <source>
        <strain evidence="2 3">Clav52</strain>
    </source>
</reference>
<keyword evidence="3" id="KW-1185">Reference proteome</keyword>
<dbReference type="GO" id="GO:0003677">
    <property type="term" value="F:DNA binding"/>
    <property type="evidence" value="ECO:0007669"/>
    <property type="project" value="InterPro"/>
</dbReference>
<sequence>MLVRILDPCAMTVEDALDSVQFNAAYPFAFGGFMRMGELTHSALDEVSSDFPRTKLTISKADKSNLGVTIAMSTTNDIACPVKNALALLRARSNALFDQPLFSLPRGGFERDHVVGALRRRFTVIGLPLHVTGHSFRRGAAQHAHDIGLTRDQMKTLGRWSSDAVDRYYTAASSHRIFTLQQRFARQNPPAPDHVAFEATAREQEQRLIGKCIGTGPEER</sequence>
<gene>
    <name evidence="2" type="ORF">E4U09_006336</name>
</gene>
<dbReference type="InterPro" id="IPR011010">
    <property type="entry name" value="DNA_brk_join_enz"/>
</dbReference>
<dbReference type="AlphaFoldDB" id="A0A9P7U3F1"/>
<dbReference type="GO" id="GO:0006310">
    <property type="term" value="P:DNA recombination"/>
    <property type="evidence" value="ECO:0007669"/>
    <property type="project" value="UniProtKB-KW"/>
</dbReference>
<evidence type="ECO:0000256" key="1">
    <source>
        <dbReference type="ARBA" id="ARBA00023172"/>
    </source>
</evidence>
<dbReference type="InterPro" id="IPR013762">
    <property type="entry name" value="Integrase-like_cat_sf"/>
</dbReference>
<dbReference type="Gene3D" id="1.10.443.10">
    <property type="entry name" value="Intergrase catalytic core"/>
    <property type="match status" value="1"/>
</dbReference>